<proteinExistence type="predicted"/>
<dbReference type="EMBL" id="BAABBI010000006">
    <property type="protein sequence ID" value="GAA3791614.1"/>
    <property type="molecule type" value="Genomic_DNA"/>
</dbReference>
<protein>
    <submittedName>
        <fullName evidence="4">PQQ-dependent sugar dehydrogenase</fullName>
    </submittedName>
</protein>
<accession>A0ABP7HIV1</accession>
<dbReference type="Gene3D" id="2.120.10.30">
    <property type="entry name" value="TolB, C-terminal domain"/>
    <property type="match status" value="1"/>
</dbReference>
<dbReference type="InterPro" id="IPR026444">
    <property type="entry name" value="Secre_tail"/>
</dbReference>
<dbReference type="Pfam" id="PF18962">
    <property type="entry name" value="Por_Secre_tail"/>
    <property type="match status" value="1"/>
</dbReference>
<evidence type="ECO:0000313" key="4">
    <source>
        <dbReference type="EMBL" id="GAA3791614.1"/>
    </source>
</evidence>
<evidence type="ECO:0000256" key="1">
    <source>
        <dbReference type="ARBA" id="ARBA00022729"/>
    </source>
</evidence>
<dbReference type="PANTHER" id="PTHR19328">
    <property type="entry name" value="HEDGEHOG-INTERACTING PROTEIN"/>
    <property type="match status" value="1"/>
</dbReference>
<organism evidence="4 5">
    <name type="scientific">Corallibacter vietnamensis</name>
    <dbReference type="NCBI Taxonomy" id="904130"/>
    <lineage>
        <taxon>Bacteria</taxon>
        <taxon>Pseudomonadati</taxon>
        <taxon>Bacteroidota</taxon>
        <taxon>Flavobacteriia</taxon>
        <taxon>Flavobacteriales</taxon>
        <taxon>Flavobacteriaceae</taxon>
        <taxon>Corallibacter</taxon>
    </lineage>
</organism>
<sequence>MKKLYTSILLLTYSIVSISQSIDIEPYASGFTNPVSIKHAGDNRLFIVERAGVIKIVNNDGSTNPTPFIDINTLVSNSGGERGLLGLAFHPNYLTNGFFYVNYINNNGDTVISRFVTNPPDDNTANPSTEEILLTIAQPYSNHNGGDIAFGSDGYLYIATGDGGSGGDPENRSQNLNSLLGKLLRIDVNTASGGNNYGIPSDNPFVGTANARDEIWAYGLRNPWRFSFDRQTNDIWIADVGQNDIEEINMVPITTAGVNYGWRCYEGNSAYNTTGCPDVNTITFPVSQYSHSGSGAFKCSITGGYRYRGTAQSTLSGLYFFADYCSNEIGILEYNGTTWDMSFTQQYSGNNWTAFGEDVDGEIYVAGLSSGNIFKIVDTNLSTDEFNLSSIKMYPNPTNDMVYFDNSSATNNISKIIIYNIQGTAIKTVNNTNNSSIKVSTKDLASGLYLTEITATNGKTSLKKLIIY</sequence>
<gene>
    <name evidence="4" type="ORF">GCM10022271_25010</name>
</gene>
<evidence type="ECO:0000313" key="5">
    <source>
        <dbReference type="Proteomes" id="UP001501456"/>
    </source>
</evidence>
<dbReference type="NCBIfam" id="TIGR04183">
    <property type="entry name" value="Por_Secre_tail"/>
    <property type="match status" value="1"/>
</dbReference>
<keyword evidence="5" id="KW-1185">Reference proteome</keyword>
<evidence type="ECO:0000259" key="2">
    <source>
        <dbReference type="Pfam" id="PF07995"/>
    </source>
</evidence>
<dbReference type="Proteomes" id="UP001501456">
    <property type="component" value="Unassembled WGS sequence"/>
</dbReference>
<reference evidence="5" key="1">
    <citation type="journal article" date="2019" name="Int. J. Syst. Evol. Microbiol.">
        <title>The Global Catalogue of Microorganisms (GCM) 10K type strain sequencing project: providing services to taxonomists for standard genome sequencing and annotation.</title>
        <authorList>
            <consortium name="The Broad Institute Genomics Platform"/>
            <consortium name="The Broad Institute Genome Sequencing Center for Infectious Disease"/>
            <person name="Wu L."/>
            <person name="Ma J."/>
        </authorList>
    </citation>
    <scope>NUCLEOTIDE SEQUENCE [LARGE SCALE GENOMIC DNA]</scope>
    <source>
        <strain evidence="5">JCM 17525</strain>
    </source>
</reference>
<dbReference type="InterPro" id="IPR012938">
    <property type="entry name" value="Glc/Sorbosone_DH"/>
</dbReference>
<feature type="domain" description="Glucose/Sorbosone dehydrogenase" evidence="2">
    <location>
        <begin position="32"/>
        <end position="365"/>
    </location>
</feature>
<dbReference type="InterPro" id="IPR011041">
    <property type="entry name" value="Quinoprot_gluc/sorb_DH_b-prop"/>
</dbReference>
<dbReference type="Pfam" id="PF07995">
    <property type="entry name" value="GSDH"/>
    <property type="match status" value="1"/>
</dbReference>
<dbReference type="RefSeq" id="WP_344730953.1">
    <property type="nucleotide sequence ID" value="NZ_BAABBI010000006.1"/>
</dbReference>
<comment type="caution">
    <text evidence="4">The sequence shown here is derived from an EMBL/GenBank/DDBJ whole genome shotgun (WGS) entry which is preliminary data.</text>
</comment>
<dbReference type="PANTHER" id="PTHR19328:SF75">
    <property type="entry name" value="ALDOSE SUGAR DEHYDROGENASE YLII"/>
    <property type="match status" value="1"/>
</dbReference>
<dbReference type="InterPro" id="IPR011042">
    <property type="entry name" value="6-blade_b-propeller_TolB-like"/>
</dbReference>
<feature type="domain" description="Secretion system C-terminal sorting" evidence="3">
    <location>
        <begin position="393"/>
        <end position="467"/>
    </location>
</feature>
<dbReference type="SUPFAM" id="SSF50952">
    <property type="entry name" value="Soluble quinoprotein glucose dehydrogenase"/>
    <property type="match status" value="1"/>
</dbReference>
<name>A0ABP7HIV1_9FLAO</name>
<evidence type="ECO:0000259" key="3">
    <source>
        <dbReference type="Pfam" id="PF18962"/>
    </source>
</evidence>
<keyword evidence="1" id="KW-0732">Signal</keyword>